<reference evidence="3 4" key="1">
    <citation type="submission" date="2018-10" db="EMBL/GenBank/DDBJ databases">
        <title>Natronolimnobius sp. XQ-INN 246 isolated from Inner Mongolia Autonomous Region of China.</title>
        <authorList>
            <person name="Xue Q."/>
        </authorList>
    </citation>
    <scope>NUCLEOTIDE SEQUENCE [LARGE SCALE GENOMIC DNA]</scope>
    <source>
        <strain evidence="3 4">XQ-INN 246</strain>
    </source>
</reference>
<evidence type="ECO:0000256" key="1">
    <source>
        <dbReference type="SAM" id="MobiDB-lite"/>
    </source>
</evidence>
<evidence type="ECO:0000313" key="3">
    <source>
        <dbReference type="EMBL" id="THE66766.1"/>
    </source>
</evidence>
<dbReference type="InterPro" id="IPR055933">
    <property type="entry name" value="DUF7511"/>
</dbReference>
<accession>A0A4S3TR27</accession>
<name>A0A4S3TR27_9EURY</name>
<gene>
    <name evidence="3" type="ORF">D8Y22_01205</name>
</gene>
<evidence type="ECO:0000259" key="2">
    <source>
        <dbReference type="Pfam" id="PF24351"/>
    </source>
</evidence>
<comment type="caution">
    <text evidence="3">The sequence shown here is derived from an EMBL/GenBank/DDBJ whole genome shotgun (WGS) entry which is preliminary data.</text>
</comment>
<evidence type="ECO:0000313" key="4">
    <source>
        <dbReference type="Proteomes" id="UP000318864"/>
    </source>
</evidence>
<keyword evidence="4" id="KW-1185">Reference proteome</keyword>
<feature type="domain" description="DUF7511" evidence="2">
    <location>
        <begin position="27"/>
        <end position="71"/>
    </location>
</feature>
<organism evidence="3 4">
    <name type="scientific">Salinadaptatus halalkaliphilus</name>
    <dbReference type="NCBI Taxonomy" id="2419781"/>
    <lineage>
        <taxon>Archaea</taxon>
        <taxon>Methanobacteriati</taxon>
        <taxon>Methanobacteriota</taxon>
        <taxon>Stenosarchaea group</taxon>
        <taxon>Halobacteria</taxon>
        <taxon>Halobacteriales</taxon>
        <taxon>Natrialbaceae</taxon>
        <taxon>Salinadaptatus</taxon>
    </lineage>
</organism>
<protein>
    <recommendedName>
        <fullName evidence="2">DUF7511 domain-containing protein</fullName>
    </recommendedName>
</protein>
<dbReference type="RefSeq" id="WP_141462723.1">
    <property type="nucleotide sequence ID" value="NZ_RBZW01000003.1"/>
</dbReference>
<sequence>MTTHDTDDPDAAGPASEPPERDVSTCYQAYLECNDHRPDSCTIYSELTAATARTRWIKADEDAFVSREEMR</sequence>
<proteinExistence type="predicted"/>
<dbReference type="Proteomes" id="UP000318864">
    <property type="component" value="Unassembled WGS sequence"/>
</dbReference>
<dbReference type="Pfam" id="PF24351">
    <property type="entry name" value="DUF7511"/>
    <property type="match status" value="1"/>
</dbReference>
<dbReference type="OrthoDB" id="190609at2157"/>
<dbReference type="EMBL" id="RBZW01000003">
    <property type="protein sequence ID" value="THE66766.1"/>
    <property type="molecule type" value="Genomic_DNA"/>
</dbReference>
<dbReference type="AlphaFoldDB" id="A0A4S3TR27"/>
<feature type="region of interest" description="Disordered" evidence="1">
    <location>
        <begin position="1"/>
        <end position="23"/>
    </location>
</feature>